<name>A0A382G8N5_9ZZZZ</name>
<evidence type="ECO:0000313" key="1">
    <source>
        <dbReference type="EMBL" id="SVB71259.1"/>
    </source>
</evidence>
<dbReference type="AlphaFoldDB" id="A0A382G8N5"/>
<proteinExistence type="predicted"/>
<accession>A0A382G8N5</accession>
<dbReference type="EMBL" id="UINC01054030">
    <property type="protein sequence ID" value="SVB71259.1"/>
    <property type="molecule type" value="Genomic_DNA"/>
</dbReference>
<reference evidence="1" key="1">
    <citation type="submission" date="2018-05" db="EMBL/GenBank/DDBJ databases">
        <authorList>
            <person name="Lanie J.A."/>
            <person name="Ng W.-L."/>
            <person name="Kazmierczak K.M."/>
            <person name="Andrzejewski T.M."/>
            <person name="Davidsen T.M."/>
            <person name="Wayne K.J."/>
            <person name="Tettelin H."/>
            <person name="Glass J.I."/>
            <person name="Rusch D."/>
            <person name="Podicherti R."/>
            <person name="Tsui H.-C.T."/>
            <person name="Winkler M.E."/>
        </authorList>
    </citation>
    <scope>NUCLEOTIDE SEQUENCE</scope>
</reference>
<dbReference type="InterPro" id="IPR001611">
    <property type="entry name" value="Leu-rich_rpt"/>
</dbReference>
<dbReference type="Pfam" id="PF13516">
    <property type="entry name" value="LRR_6"/>
    <property type="match status" value="2"/>
</dbReference>
<organism evidence="1">
    <name type="scientific">marine metagenome</name>
    <dbReference type="NCBI Taxonomy" id="408172"/>
    <lineage>
        <taxon>unclassified sequences</taxon>
        <taxon>metagenomes</taxon>
        <taxon>ecological metagenomes</taxon>
    </lineage>
</organism>
<sequence>MNKTEIHTAEDIYEGRLRGNQLMASGIPLTPESARYLWSSIRMVDVTWLDLADNQLGDVGLIELAECDLLKNVQYLNLNQNGITDEGLTFLSKSKFLTKLKRLHLKNNLIKGLGIYDLFNSETLKDLSTFQVHDGWTCKKMDGWRYNPQG</sequence>
<gene>
    <name evidence="1" type="ORF">METZ01_LOCUS224113</name>
</gene>
<dbReference type="SUPFAM" id="SSF52047">
    <property type="entry name" value="RNI-like"/>
    <property type="match status" value="1"/>
</dbReference>
<dbReference type="InterPro" id="IPR032675">
    <property type="entry name" value="LRR_dom_sf"/>
</dbReference>
<dbReference type="Gene3D" id="3.80.10.10">
    <property type="entry name" value="Ribonuclease Inhibitor"/>
    <property type="match status" value="1"/>
</dbReference>
<protein>
    <submittedName>
        <fullName evidence="1">Uncharacterized protein</fullName>
    </submittedName>
</protein>